<protein>
    <submittedName>
        <fullName evidence="2">Uncharacterized protein</fullName>
    </submittedName>
</protein>
<proteinExistence type="predicted"/>
<evidence type="ECO:0000256" key="1">
    <source>
        <dbReference type="SAM" id="MobiDB-lite"/>
    </source>
</evidence>
<feature type="region of interest" description="Disordered" evidence="1">
    <location>
        <begin position="33"/>
        <end position="80"/>
    </location>
</feature>
<evidence type="ECO:0000313" key="3">
    <source>
        <dbReference type="Proteomes" id="UP001342314"/>
    </source>
</evidence>
<dbReference type="AlphaFoldDB" id="A0AAV5GMY0"/>
<evidence type="ECO:0000313" key="2">
    <source>
        <dbReference type="EMBL" id="GJN90896.1"/>
    </source>
</evidence>
<keyword evidence="3" id="KW-1185">Reference proteome</keyword>
<dbReference type="Proteomes" id="UP001342314">
    <property type="component" value="Unassembled WGS sequence"/>
</dbReference>
<gene>
    <name evidence="2" type="ORF">Rhopal_003910-T1</name>
</gene>
<accession>A0AAV5GMY0</accession>
<reference evidence="2 3" key="1">
    <citation type="submission" date="2021-12" db="EMBL/GenBank/DDBJ databases">
        <title>High titer production of polyol ester of fatty acids by Rhodotorula paludigena BS15 towards product separation-free biomass refinery.</title>
        <authorList>
            <person name="Mano J."/>
            <person name="Ono H."/>
            <person name="Tanaka T."/>
            <person name="Naito K."/>
            <person name="Sushida H."/>
            <person name="Ike M."/>
            <person name="Tokuyasu K."/>
            <person name="Kitaoka M."/>
        </authorList>
    </citation>
    <scope>NUCLEOTIDE SEQUENCE [LARGE SCALE GENOMIC DNA]</scope>
    <source>
        <strain evidence="2 3">BS15</strain>
    </source>
</reference>
<sequence length="320" mass="35311">MVNNDGSLPPLEHLSKVAEQQAVATRKQQILQSALETAIETPADAQPSPQPDSSPPVDSKSNPGFFAKLGGRRKSQGLNKKGQYEPFEVLRAIERRDLMTLNDIKLQSFDLLVSGTPLPLVYALRQGKSHHEVQIFLVGAMSRKVNDLPDDDLADLQPSTLATLRALRANLKIAITASLSSHENDTSLLSSFLQVIVMLEGTKFLHSSTQTLSLALRTPLASKPVETARGLMLKWVSRELKERQVASVDEYLANGTGDLILLGLWSVVQDQLPAAEPVPLYFFARDDRIQKAVEERLSHLRRTSPSSLTRLSKLYSDSEV</sequence>
<dbReference type="EMBL" id="BQKY01000007">
    <property type="protein sequence ID" value="GJN90896.1"/>
    <property type="molecule type" value="Genomic_DNA"/>
</dbReference>
<comment type="caution">
    <text evidence="2">The sequence shown here is derived from an EMBL/GenBank/DDBJ whole genome shotgun (WGS) entry which is preliminary data.</text>
</comment>
<organism evidence="2 3">
    <name type="scientific">Rhodotorula paludigena</name>
    <dbReference type="NCBI Taxonomy" id="86838"/>
    <lineage>
        <taxon>Eukaryota</taxon>
        <taxon>Fungi</taxon>
        <taxon>Dikarya</taxon>
        <taxon>Basidiomycota</taxon>
        <taxon>Pucciniomycotina</taxon>
        <taxon>Microbotryomycetes</taxon>
        <taxon>Sporidiobolales</taxon>
        <taxon>Sporidiobolaceae</taxon>
        <taxon>Rhodotorula</taxon>
    </lineage>
</organism>
<name>A0AAV5GMY0_9BASI</name>